<keyword evidence="2" id="KW-1185">Reference proteome</keyword>
<reference evidence="2" key="2">
    <citation type="journal article" date="2016" name="Sci. Rep.">
        <title>Dictyocaulus viviparus genome, variome and transcriptome elucidate lungworm biology and support future intervention.</title>
        <authorList>
            <person name="McNulty S.N."/>
            <person name="Strube C."/>
            <person name="Rosa B.A."/>
            <person name="Martin J.C."/>
            <person name="Tyagi R."/>
            <person name="Choi Y.J."/>
            <person name="Wang Q."/>
            <person name="Hallsworth Pepin K."/>
            <person name="Zhang X."/>
            <person name="Ozersky P."/>
            <person name="Wilson R.K."/>
            <person name="Sternberg P.W."/>
            <person name="Gasser R.B."/>
            <person name="Mitreva M."/>
        </authorList>
    </citation>
    <scope>NUCLEOTIDE SEQUENCE [LARGE SCALE GENOMIC DNA]</scope>
    <source>
        <strain evidence="2">HannoverDv2000</strain>
    </source>
</reference>
<dbReference type="InterPro" id="IPR036719">
    <property type="entry name" value="Neuro-gated_channel_TM_sf"/>
</dbReference>
<dbReference type="GO" id="GO:0016020">
    <property type="term" value="C:membrane"/>
    <property type="evidence" value="ECO:0007669"/>
    <property type="project" value="InterPro"/>
</dbReference>
<dbReference type="EMBL" id="KN716344">
    <property type="protein sequence ID" value="KJH46588.1"/>
    <property type="molecule type" value="Genomic_DNA"/>
</dbReference>
<gene>
    <name evidence="1" type="ORF">DICVIV_07333</name>
</gene>
<dbReference type="GO" id="GO:0006811">
    <property type="term" value="P:monoatomic ion transport"/>
    <property type="evidence" value="ECO:0007669"/>
    <property type="project" value="InterPro"/>
</dbReference>
<evidence type="ECO:0000313" key="2">
    <source>
        <dbReference type="Proteomes" id="UP000053766"/>
    </source>
</evidence>
<proteinExistence type="predicted"/>
<dbReference type="OrthoDB" id="5816887at2759"/>
<sequence length="231" mass="26987">MTIITVIVTGTLTATIVLAIHCQKHRNRPLSRWLRQIVHNWFVDTFILRPPCALTELWHEFGVIEERRVSMSRLDPLLLQHLDPISHLPPRPRAFFGSISSNISDTSSLSYITRLATLTRQYTSQVREKERERQASIAKPLTKHARSIKRHKMARRCALEWEYLANVIDRVLLISFSFITLNKKNPRDYGSTLINTIRTAIRTKIKFVADEFNEMKRKKKHQIRKTHKSGP</sequence>
<reference evidence="1 2" key="1">
    <citation type="submission" date="2013-11" db="EMBL/GenBank/DDBJ databases">
        <title>Draft genome of the bovine lungworm Dictyocaulus viviparus.</title>
        <authorList>
            <person name="Mitreva M."/>
        </authorList>
    </citation>
    <scope>NUCLEOTIDE SEQUENCE [LARGE SCALE GENOMIC DNA]</scope>
    <source>
        <strain evidence="1 2">HannoverDv2000</strain>
    </source>
</reference>
<name>A0A0D8XPK9_DICVI</name>
<dbReference type="AlphaFoldDB" id="A0A0D8XPK9"/>
<protein>
    <submittedName>
        <fullName evidence="1">Uncharacterized protein</fullName>
    </submittedName>
</protein>
<dbReference type="SUPFAM" id="SSF90112">
    <property type="entry name" value="Neurotransmitter-gated ion-channel transmembrane pore"/>
    <property type="match status" value="1"/>
</dbReference>
<evidence type="ECO:0000313" key="1">
    <source>
        <dbReference type="EMBL" id="KJH46588.1"/>
    </source>
</evidence>
<accession>A0A0D8XPK9</accession>
<dbReference type="Proteomes" id="UP000053766">
    <property type="component" value="Unassembled WGS sequence"/>
</dbReference>
<dbReference type="STRING" id="29172.A0A0D8XPK9"/>
<organism evidence="1 2">
    <name type="scientific">Dictyocaulus viviparus</name>
    <name type="common">Bovine lungworm</name>
    <dbReference type="NCBI Taxonomy" id="29172"/>
    <lineage>
        <taxon>Eukaryota</taxon>
        <taxon>Metazoa</taxon>
        <taxon>Ecdysozoa</taxon>
        <taxon>Nematoda</taxon>
        <taxon>Chromadorea</taxon>
        <taxon>Rhabditida</taxon>
        <taxon>Rhabditina</taxon>
        <taxon>Rhabditomorpha</taxon>
        <taxon>Strongyloidea</taxon>
        <taxon>Metastrongylidae</taxon>
        <taxon>Dictyocaulus</taxon>
    </lineage>
</organism>